<dbReference type="InterPro" id="IPR036901">
    <property type="entry name" value="Asp/Orn_carbamoylTrfase_sf"/>
</dbReference>
<organism evidence="10 11">
    <name type="scientific">Bergeyella porcorum</name>
    <dbReference type="NCBI Taxonomy" id="1735111"/>
    <lineage>
        <taxon>Bacteria</taxon>
        <taxon>Pseudomonadati</taxon>
        <taxon>Bacteroidota</taxon>
        <taxon>Flavobacteriia</taxon>
        <taxon>Flavobacteriales</taxon>
        <taxon>Weeksellaceae</taxon>
        <taxon>Bergeyella</taxon>
    </lineage>
</organism>
<evidence type="ECO:0000256" key="5">
    <source>
        <dbReference type="ARBA" id="ARBA00043884"/>
    </source>
</evidence>
<dbReference type="EMBL" id="CP136426">
    <property type="protein sequence ID" value="WOC50935.1"/>
    <property type="molecule type" value="Genomic_DNA"/>
</dbReference>
<evidence type="ECO:0000256" key="6">
    <source>
        <dbReference type="ARBA" id="ARBA00048859"/>
    </source>
</evidence>
<dbReference type="PRINTS" id="PR00100">
    <property type="entry name" value="AOTCASE"/>
</dbReference>
<gene>
    <name evidence="7 10" type="primary">pyrB</name>
    <name evidence="10" type="ORF">BPO_0288</name>
</gene>
<dbReference type="InterPro" id="IPR006131">
    <property type="entry name" value="Asp_carbamoyltransf_Asp/Orn-bd"/>
</dbReference>
<evidence type="ECO:0000259" key="8">
    <source>
        <dbReference type="Pfam" id="PF00185"/>
    </source>
</evidence>
<dbReference type="PANTHER" id="PTHR45753">
    <property type="entry name" value="ORNITHINE CARBAMOYLTRANSFERASE, MITOCHONDRIAL"/>
    <property type="match status" value="1"/>
</dbReference>
<evidence type="ECO:0000256" key="3">
    <source>
        <dbReference type="ARBA" id="ARBA00022679"/>
    </source>
</evidence>
<keyword evidence="11" id="KW-1185">Reference proteome</keyword>
<keyword evidence="4 7" id="KW-0665">Pyrimidine biosynthesis</keyword>
<feature type="binding site" evidence="7">
    <location>
        <position position="123"/>
    </location>
    <ligand>
        <name>carbamoyl phosphate</name>
        <dbReference type="ChEBI" id="CHEBI:58228"/>
    </ligand>
</feature>
<accession>A0AAU0F4S2</accession>
<dbReference type="Gene3D" id="3.40.50.1370">
    <property type="entry name" value="Aspartate/ornithine carbamoyltransferase"/>
    <property type="match status" value="2"/>
</dbReference>
<evidence type="ECO:0000256" key="2">
    <source>
        <dbReference type="ARBA" id="ARBA00008896"/>
    </source>
</evidence>
<feature type="binding site" evidence="7">
    <location>
        <position position="156"/>
    </location>
    <ligand>
        <name>L-aspartate</name>
        <dbReference type="ChEBI" id="CHEBI:29991"/>
    </ligand>
</feature>
<evidence type="ECO:0000259" key="9">
    <source>
        <dbReference type="Pfam" id="PF02729"/>
    </source>
</evidence>
<dbReference type="SUPFAM" id="SSF53671">
    <property type="entry name" value="Aspartate/ornithine carbamoyltransferase"/>
    <property type="match status" value="1"/>
</dbReference>
<dbReference type="NCBIfam" id="NF002032">
    <property type="entry name" value="PRK00856.1"/>
    <property type="match status" value="1"/>
</dbReference>
<dbReference type="InterPro" id="IPR006132">
    <property type="entry name" value="Asp/Orn_carbamoyltranf_P-bd"/>
</dbReference>
<feature type="binding site" evidence="7">
    <location>
        <position position="250"/>
    </location>
    <ligand>
        <name>carbamoyl phosphate</name>
        <dbReference type="ChEBI" id="CHEBI:58228"/>
    </ligand>
</feature>
<dbReference type="GO" id="GO:0016597">
    <property type="term" value="F:amino acid binding"/>
    <property type="evidence" value="ECO:0007669"/>
    <property type="project" value="InterPro"/>
</dbReference>
<dbReference type="KEGG" id="bpor:BPO_0288"/>
<feature type="binding site" evidence="7">
    <location>
        <position position="208"/>
    </location>
    <ligand>
        <name>L-aspartate</name>
        <dbReference type="ChEBI" id="CHEBI:29991"/>
    </ligand>
</feature>
<dbReference type="Pfam" id="PF02729">
    <property type="entry name" value="OTCace_N"/>
    <property type="match status" value="1"/>
</dbReference>
<feature type="binding site" evidence="7">
    <location>
        <position position="249"/>
    </location>
    <ligand>
        <name>carbamoyl phosphate</name>
        <dbReference type="ChEBI" id="CHEBI:58228"/>
    </ligand>
</feature>
<comment type="function">
    <text evidence="5 7">Catalyzes the condensation of carbamoyl phosphate and aspartate to form carbamoyl aspartate and inorganic phosphate, the committed step in the de novo pyrimidine nucleotide biosynthesis pathway.</text>
</comment>
<proteinExistence type="inferred from homology"/>
<sequence length="296" mass="33536">MKDLSKVSKEDIQELLDSAMAFAKGETCKAQGEIFVSNLFFEDSTRTKTSFDVAERKLGLQVVPFDTTSSSVNKGETLYDTVKTLESIGIDLVVIRHKKDQYYKELKDIKIPIINGGDGKGNHPSQSILDLMTIYQEFGTFEGLKVGIVGDVRHSRVANSNAEALRKMGAKVYFSGPESWFDEAEFINGNYLSIDALISEVDVLMLLRIQHERHCEKMKMPLEKYHKKYGLTKEREQKMKPNAIIMHPAPINRGVEIDTDLVECGRSRIFKQMENGVYARMAILKKALEKQGVKFQ</sequence>
<dbReference type="HAMAP" id="MF_00001">
    <property type="entry name" value="Asp_carb_tr"/>
    <property type="match status" value="1"/>
</dbReference>
<evidence type="ECO:0000256" key="7">
    <source>
        <dbReference type="HAMAP-Rule" id="MF_00001"/>
    </source>
</evidence>
<dbReference type="PROSITE" id="PS00097">
    <property type="entry name" value="CARBAMOYLTRANSFERASE"/>
    <property type="match status" value="1"/>
</dbReference>
<comment type="subunit">
    <text evidence="7">Heterododecamer (2C3:3R2) of six catalytic PyrB chains organized as two trimers (C3), and six regulatory PyrI chains organized as three dimers (R2).</text>
</comment>
<dbReference type="Proteomes" id="UP001432059">
    <property type="component" value="Chromosome"/>
</dbReference>
<feature type="binding site" evidence="7">
    <location>
        <position position="74"/>
    </location>
    <ligand>
        <name>L-aspartate</name>
        <dbReference type="ChEBI" id="CHEBI:29991"/>
    </ligand>
</feature>
<feature type="binding site" evidence="7">
    <location>
        <position position="47"/>
    </location>
    <ligand>
        <name>carbamoyl phosphate</name>
        <dbReference type="ChEBI" id="CHEBI:58228"/>
    </ligand>
</feature>
<name>A0AAU0F4S2_9FLAO</name>
<dbReference type="GO" id="GO:0004070">
    <property type="term" value="F:aspartate carbamoyltransferase activity"/>
    <property type="evidence" value="ECO:0007669"/>
    <property type="project" value="UniProtKB-UniRule"/>
</dbReference>
<dbReference type="GO" id="GO:0044205">
    <property type="term" value="P:'de novo' UMP biosynthetic process"/>
    <property type="evidence" value="ECO:0007669"/>
    <property type="project" value="UniProtKB-UniRule"/>
</dbReference>
<feature type="binding site" evidence="7">
    <location>
        <position position="46"/>
    </location>
    <ligand>
        <name>carbamoyl phosphate</name>
        <dbReference type="ChEBI" id="CHEBI:58228"/>
    </ligand>
</feature>
<dbReference type="InterPro" id="IPR002082">
    <property type="entry name" value="Asp_carbamoyltransf"/>
</dbReference>
<comment type="similarity">
    <text evidence="2 7">Belongs to the aspartate/ornithine carbamoyltransferase superfamily. ATCase family.</text>
</comment>
<feature type="binding site" evidence="7">
    <location>
        <position position="96"/>
    </location>
    <ligand>
        <name>carbamoyl phosphate</name>
        <dbReference type="ChEBI" id="CHEBI:58228"/>
    </ligand>
</feature>
<dbReference type="NCBIfam" id="TIGR00670">
    <property type="entry name" value="asp_carb_tr"/>
    <property type="match status" value="1"/>
</dbReference>
<dbReference type="EC" id="2.1.3.2" evidence="7"/>
<reference evidence="10" key="1">
    <citation type="submission" date="2023-10" db="EMBL/GenBank/DDBJ databases">
        <title>Characterization and whole genome sequencing of a novel strain of Bergeyella porcorum QD2021 isolated from pig.</title>
        <authorList>
            <person name="Liu G."/>
            <person name="Chen C."/>
            <person name="Han X."/>
        </authorList>
    </citation>
    <scope>NUCLEOTIDE SEQUENCE</scope>
    <source>
        <strain evidence="10">QD2021</strain>
    </source>
</reference>
<comment type="pathway">
    <text evidence="1 7">Pyrimidine metabolism; UMP biosynthesis via de novo pathway; (S)-dihydroorotate from bicarbonate: step 2/3.</text>
</comment>
<feature type="binding site" evidence="7">
    <location>
        <position position="126"/>
    </location>
    <ligand>
        <name>carbamoyl phosphate</name>
        <dbReference type="ChEBI" id="CHEBI:58228"/>
    </ligand>
</feature>
<dbReference type="FunFam" id="3.40.50.1370:FF:000011">
    <property type="entry name" value="Aspartate carbamoyltransferase"/>
    <property type="match status" value="1"/>
</dbReference>
<dbReference type="InterPro" id="IPR006130">
    <property type="entry name" value="Asp/Orn_carbamoylTrfase"/>
</dbReference>
<keyword evidence="3 7" id="KW-0808">Transferase</keyword>
<feature type="domain" description="Aspartate/ornithine carbamoyltransferase Asp/Orn-binding" evidence="8">
    <location>
        <begin position="142"/>
        <end position="285"/>
    </location>
</feature>
<dbReference type="RefSeq" id="WP_327984629.1">
    <property type="nucleotide sequence ID" value="NZ_CP136426.1"/>
</dbReference>
<dbReference type="AlphaFoldDB" id="A0AAU0F4S2"/>
<dbReference type="GO" id="GO:0006207">
    <property type="term" value="P:'de novo' pyrimidine nucleobase biosynthetic process"/>
    <property type="evidence" value="ECO:0007669"/>
    <property type="project" value="InterPro"/>
</dbReference>
<dbReference type="PANTHER" id="PTHR45753:SF6">
    <property type="entry name" value="ASPARTATE CARBAMOYLTRANSFERASE"/>
    <property type="match status" value="1"/>
</dbReference>
<evidence type="ECO:0000256" key="1">
    <source>
        <dbReference type="ARBA" id="ARBA00004852"/>
    </source>
</evidence>
<evidence type="ECO:0000313" key="10">
    <source>
        <dbReference type="EMBL" id="WOC50935.1"/>
    </source>
</evidence>
<dbReference type="Pfam" id="PF00185">
    <property type="entry name" value="OTCace"/>
    <property type="match status" value="1"/>
</dbReference>
<dbReference type="GO" id="GO:0005829">
    <property type="term" value="C:cytosol"/>
    <property type="evidence" value="ECO:0007669"/>
    <property type="project" value="TreeGrafter"/>
</dbReference>
<evidence type="ECO:0000256" key="4">
    <source>
        <dbReference type="ARBA" id="ARBA00022975"/>
    </source>
</evidence>
<dbReference type="GO" id="GO:0006520">
    <property type="term" value="P:amino acid metabolic process"/>
    <property type="evidence" value="ECO:0007669"/>
    <property type="project" value="InterPro"/>
</dbReference>
<feature type="domain" description="Aspartate/ornithine carbamoyltransferase carbamoyl-P binding" evidence="9">
    <location>
        <begin position="4"/>
        <end position="136"/>
    </location>
</feature>
<comment type="catalytic activity">
    <reaction evidence="6 7">
        <text>carbamoyl phosphate + L-aspartate = N-carbamoyl-L-aspartate + phosphate + H(+)</text>
        <dbReference type="Rhea" id="RHEA:20013"/>
        <dbReference type="ChEBI" id="CHEBI:15378"/>
        <dbReference type="ChEBI" id="CHEBI:29991"/>
        <dbReference type="ChEBI" id="CHEBI:32814"/>
        <dbReference type="ChEBI" id="CHEBI:43474"/>
        <dbReference type="ChEBI" id="CHEBI:58228"/>
        <dbReference type="EC" id="2.1.3.2"/>
    </reaction>
</comment>
<protein>
    <recommendedName>
        <fullName evidence="7">Aspartate carbamoyltransferase</fullName>
        <ecNumber evidence="7">2.1.3.2</ecNumber>
    </recommendedName>
    <alternativeName>
        <fullName evidence="7">Aspartate transcarbamylase</fullName>
        <shortName evidence="7">ATCase</shortName>
    </alternativeName>
</protein>
<evidence type="ECO:0000313" key="11">
    <source>
        <dbReference type="Proteomes" id="UP001432059"/>
    </source>
</evidence>
<dbReference type="PRINTS" id="PR00101">
    <property type="entry name" value="ATCASE"/>
</dbReference>